<gene>
    <name evidence="2" type="ORF">SAMN04488500_10311</name>
</gene>
<dbReference type="STRING" id="112901.SAMN04488500_10311"/>
<keyword evidence="1" id="KW-0812">Transmembrane</keyword>
<reference evidence="2 3" key="1">
    <citation type="submission" date="2017-04" db="EMBL/GenBank/DDBJ databases">
        <authorList>
            <person name="Afonso C.L."/>
            <person name="Miller P.J."/>
            <person name="Scott M.A."/>
            <person name="Spackman E."/>
            <person name="Goraichik I."/>
            <person name="Dimitrov K.M."/>
            <person name="Suarez D.L."/>
            <person name="Swayne D.E."/>
        </authorList>
    </citation>
    <scope>NUCLEOTIDE SEQUENCE [LARGE SCALE GENOMIC DNA]</scope>
    <source>
        <strain evidence="2 3">DSM 5090</strain>
    </source>
</reference>
<dbReference type="Pfam" id="PF04246">
    <property type="entry name" value="RseC_MucC"/>
    <property type="match status" value="1"/>
</dbReference>
<dbReference type="RefSeq" id="WP_084574374.1">
    <property type="nucleotide sequence ID" value="NZ_CP155572.1"/>
</dbReference>
<evidence type="ECO:0000256" key="1">
    <source>
        <dbReference type="SAM" id="Phobius"/>
    </source>
</evidence>
<dbReference type="PANTHER" id="PTHR35867:SF1">
    <property type="entry name" value="PROTEIN RSEC"/>
    <property type="match status" value="1"/>
</dbReference>
<accession>A0A1W1Z5D3</accession>
<evidence type="ECO:0000313" key="2">
    <source>
        <dbReference type="EMBL" id="SMC43690.1"/>
    </source>
</evidence>
<dbReference type="InterPro" id="IPR007359">
    <property type="entry name" value="SigmaE_reg_RseC_MucC"/>
</dbReference>
<dbReference type="PIRSF" id="PIRSF004923">
    <property type="entry name" value="RseC"/>
    <property type="match status" value="1"/>
</dbReference>
<keyword evidence="1" id="KW-0472">Membrane</keyword>
<dbReference type="AlphaFoldDB" id="A0A1W1Z5D3"/>
<feature type="transmembrane region" description="Helical" evidence="1">
    <location>
        <begin position="67"/>
        <end position="86"/>
    </location>
</feature>
<keyword evidence="1" id="KW-1133">Transmembrane helix</keyword>
<dbReference type="InterPro" id="IPR026268">
    <property type="entry name" value="RseC"/>
</dbReference>
<name>A0A1W1Z5D3_9FIRM</name>
<evidence type="ECO:0000313" key="3">
    <source>
        <dbReference type="Proteomes" id="UP000192738"/>
    </source>
</evidence>
<feature type="transmembrane region" description="Helical" evidence="1">
    <location>
        <begin position="98"/>
        <end position="116"/>
    </location>
</feature>
<dbReference type="PANTHER" id="PTHR35867">
    <property type="entry name" value="PROTEIN RSEC"/>
    <property type="match status" value="1"/>
</dbReference>
<sequence>MDKQQEGIVLEVIGKMAKVKASRHSDCENCGSCPGNTALIVEALNSVDAKPGQRVAIEIREVNMLKAAFVVYMVPLLAAFAGALAGNYAAPYLGIDSLVTSIAGGFGFFALAVWYVKHFDHMARTDERMRPVLVAILSKNI</sequence>
<dbReference type="EMBL" id="FWXI01000003">
    <property type="protein sequence ID" value="SMC43690.1"/>
    <property type="molecule type" value="Genomic_DNA"/>
</dbReference>
<dbReference type="Proteomes" id="UP000192738">
    <property type="component" value="Unassembled WGS sequence"/>
</dbReference>
<organism evidence="2 3">
    <name type="scientific">Sporomusa malonica</name>
    <dbReference type="NCBI Taxonomy" id="112901"/>
    <lineage>
        <taxon>Bacteria</taxon>
        <taxon>Bacillati</taxon>
        <taxon>Bacillota</taxon>
        <taxon>Negativicutes</taxon>
        <taxon>Selenomonadales</taxon>
        <taxon>Sporomusaceae</taxon>
        <taxon>Sporomusa</taxon>
    </lineage>
</organism>
<dbReference type="OrthoDB" id="307768at2"/>
<keyword evidence="3" id="KW-1185">Reference proteome</keyword>
<protein>
    <submittedName>
        <fullName evidence="2">Positive regulator of sigma(E), RseC/MucC</fullName>
    </submittedName>
</protein>
<proteinExistence type="predicted"/>